<dbReference type="EMBL" id="CP036426">
    <property type="protein sequence ID" value="QDV36402.1"/>
    <property type="molecule type" value="Genomic_DNA"/>
</dbReference>
<dbReference type="OrthoDB" id="289646at2"/>
<reference evidence="2 3" key="1">
    <citation type="submission" date="2019-02" db="EMBL/GenBank/DDBJ databases">
        <title>Deep-cultivation of Planctomycetes and their phenomic and genomic characterization uncovers novel biology.</title>
        <authorList>
            <person name="Wiegand S."/>
            <person name="Jogler M."/>
            <person name="Boedeker C."/>
            <person name="Pinto D."/>
            <person name="Vollmers J."/>
            <person name="Rivas-Marin E."/>
            <person name="Kohn T."/>
            <person name="Peeters S.H."/>
            <person name="Heuer A."/>
            <person name="Rast P."/>
            <person name="Oberbeckmann S."/>
            <person name="Bunk B."/>
            <person name="Jeske O."/>
            <person name="Meyerdierks A."/>
            <person name="Storesund J.E."/>
            <person name="Kallscheuer N."/>
            <person name="Luecker S."/>
            <person name="Lage O.M."/>
            <person name="Pohl T."/>
            <person name="Merkel B.J."/>
            <person name="Hornburger P."/>
            <person name="Mueller R.-W."/>
            <person name="Bruemmer F."/>
            <person name="Labrenz M."/>
            <person name="Spormann A.M."/>
            <person name="Op den Camp H."/>
            <person name="Overmann J."/>
            <person name="Amann R."/>
            <person name="Jetten M.S.M."/>
            <person name="Mascher T."/>
            <person name="Medema M.H."/>
            <person name="Devos D.P."/>
            <person name="Kaster A.-K."/>
            <person name="Ovreas L."/>
            <person name="Rohde M."/>
            <person name="Galperin M.Y."/>
            <person name="Jogler C."/>
        </authorList>
    </citation>
    <scope>NUCLEOTIDE SEQUENCE [LARGE SCALE GENOMIC DNA]</scope>
    <source>
        <strain evidence="2 3">ElP</strain>
    </source>
</reference>
<gene>
    <name evidence="2" type="ORF">ElP_43260</name>
</gene>
<sequence length="109" mass="12507">MVHHLVLEAFVCPRPPDRVCCHNDGNASNNRIENLRWDTHLSNTLDKAKHGTQPRGEAMSTAKLKEWQVLEIRRLHSEGVSVPRLAKEYGVRPGTIRKVVKRQSWTHLP</sequence>
<proteinExistence type="predicted"/>
<dbReference type="Pfam" id="PF13392">
    <property type="entry name" value="HNH_3"/>
    <property type="match status" value="1"/>
</dbReference>
<dbReference type="KEGG" id="tpla:ElP_43260"/>
<feature type="domain" description="HNH nuclease" evidence="1">
    <location>
        <begin position="2"/>
        <end position="44"/>
    </location>
</feature>
<dbReference type="InterPro" id="IPR003615">
    <property type="entry name" value="HNH_nuc"/>
</dbReference>
<accession>A0A518H6D8</accession>
<organism evidence="2 3">
    <name type="scientific">Tautonia plasticadhaerens</name>
    <dbReference type="NCBI Taxonomy" id="2527974"/>
    <lineage>
        <taxon>Bacteria</taxon>
        <taxon>Pseudomonadati</taxon>
        <taxon>Planctomycetota</taxon>
        <taxon>Planctomycetia</taxon>
        <taxon>Isosphaerales</taxon>
        <taxon>Isosphaeraceae</taxon>
        <taxon>Tautonia</taxon>
    </lineage>
</organism>
<dbReference type="Gene3D" id="1.10.10.60">
    <property type="entry name" value="Homeodomain-like"/>
    <property type="match status" value="1"/>
</dbReference>
<dbReference type="Proteomes" id="UP000317835">
    <property type="component" value="Chromosome"/>
</dbReference>
<dbReference type="InterPro" id="IPR044925">
    <property type="entry name" value="His-Me_finger_sf"/>
</dbReference>
<dbReference type="AlphaFoldDB" id="A0A518H6D8"/>
<name>A0A518H6D8_9BACT</name>
<evidence type="ECO:0000313" key="2">
    <source>
        <dbReference type="EMBL" id="QDV36402.1"/>
    </source>
</evidence>
<dbReference type="Gene3D" id="3.90.75.20">
    <property type="match status" value="1"/>
</dbReference>
<dbReference type="RefSeq" id="WP_145272639.1">
    <property type="nucleotide sequence ID" value="NZ_CP036426.1"/>
</dbReference>
<protein>
    <recommendedName>
        <fullName evidence="1">HNH nuclease domain-containing protein</fullName>
    </recommendedName>
</protein>
<keyword evidence="3" id="KW-1185">Reference proteome</keyword>
<evidence type="ECO:0000313" key="3">
    <source>
        <dbReference type="Proteomes" id="UP000317835"/>
    </source>
</evidence>
<evidence type="ECO:0000259" key="1">
    <source>
        <dbReference type="Pfam" id="PF13392"/>
    </source>
</evidence>
<dbReference type="SUPFAM" id="SSF54060">
    <property type="entry name" value="His-Me finger endonucleases"/>
    <property type="match status" value="1"/>
</dbReference>